<dbReference type="PANTHER" id="PTHR23175">
    <property type="entry name" value="PDZ DOMAIN-CONTAINING PROTEIN"/>
    <property type="match status" value="1"/>
</dbReference>
<reference evidence="4" key="1">
    <citation type="submission" date="2012-12" db="EMBL/GenBank/DDBJ databases">
        <authorList>
            <person name="Hellsten U."/>
            <person name="Grimwood J."/>
            <person name="Chapman J.A."/>
            <person name="Shapiro H."/>
            <person name="Aerts A."/>
            <person name="Otillar R.P."/>
            <person name="Terry A.Y."/>
            <person name="Boore J.L."/>
            <person name="Simakov O."/>
            <person name="Marletaz F."/>
            <person name="Cho S.-J."/>
            <person name="Edsinger-Gonzales E."/>
            <person name="Havlak P."/>
            <person name="Kuo D.-H."/>
            <person name="Larsson T."/>
            <person name="Lv J."/>
            <person name="Arendt D."/>
            <person name="Savage R."/>
            <person name="Osoegawa K."/>
            <person name="de Jong P."/>
            <person name="Lindberg D.R."/>
            <person name="Seaver E.C."/>
            <person name="Weisblat D.A."/>
            <person name="Putnam N.H."/>
            <person name="Grigoriev I.V."/>
            <person name="Rokhsar D.S."/>
        </authorList>
    </citation>
    <scope>NUCLEOTIDE SEQUENCE</scope>
</reference>
<reference evidence="2 4" key="2">
    <citation type="journal article" date="2013" name="Nature">
        <title>Insights into bilaterian evolution from three spiralian genomes.</title>
        <authorList>
            <person name="Simakov O."/>
            <person name="Marletaz F."/>
            <person name="Cho S.J."/>
            <person name="Edsinger-Gonzales E."/>
            <person name="Havlak P."/>
            <person name="Hellsten U."/>
            <person name="Kuo D.H."/>
            <person name="Larsson T."/>
            <person name="Lv J."/>
            <person name="Arendt D."/>
            <person name="Savage R."/>
            <person name="Osoegawa K."/>
            <person name="de Jong P."/>
            <person name="Grimwood J."/>
            <person name="Chapman J.A."/>
            <person name="Shapiro H."/>
            <person name="Aerts A."/>
            <person name="Otillar R.P."/>
            <person name="Terry A.Y."/>
            <person name="Boore J.L."/>
            <person name="Grigoriev I.V."/>
            <person name="Lindberg D.R."/>
            <person name="Seaver E.C."/>
            <person name="Weisblat D.A."/>
            <person name="Putnam N.H."/>
            <person name="Rokhsar D.S."/>
        </authorList>
    </citation>
    <scope>NUCLEOTIDE SEQUENCE</scope>
</reference>
<evidence type="ECO:0000313" key="2">
    <source>
        <dbReference type="EMBL" id="ESO00826.1"/>
    </source>
</evidence>
<dbReference type="InterPro" id="IPR008936">
    <property type="entry name" value="Rho_GTPase_activation_prot"/>
</dbReference>
<dbReference type="EMBL" id="KB096864">
    <property type="protein sequence ID" value="ESO00826.1"/>
    <property type="molecule type" value="Genomic_DNA"/>
</dbReference>
<dbReference type="InterPro" id="IPR000198">
    <property type="entry name" value="RhoGAP_dom"/>
</dbReference>
<evidence type="ECO:0000313" key="4">
    <source>
        <dbReference type="Proteomes" id="UP000015101"/>
    </source>
</evidence>
<dbReference type="PROSITE" id="PS50238">
    <property type="entry name" value="RHOGAP"/>
    <property type="match status" value="1"/>
</dbReference>
<dbReference type="PANTHER" id="PTHR23175:SF23">
    <property type="entry name" value="PDZ DOMAIN-CONTAINING PROTEIN"/>
    <property type="match status" value="1"/>
</dbReference>
<dbReference type="HOGENOM" id="CLU_015883_7_2_1"/>
<dbReference type="OMA" id="DNTTIMG"/>
<dbReference type="OrthoDB" id="3196451at2759"/>
<dbReference type="SUPFAM" id="SSF48350">
    <property type="entry name" value="GTPase activation domain, GAP"/>
    <property type="match status" value="1"/>
</dbReference>
<dbReference type="EMBL" id="AMQM01005215">
    <property type="status" value="NOT_ANNOTATED_CDS"/>
    <property type="molecule type" value="Genomic_DNA"/>
</dbReference>
<dbReference type="eggNOG" id="KOG4407">
    <property type="taxonomic scope" value="Eukaryota"/>
</dbReference>
<dbReference type="Pfam" id="PF00620">
    <property type="entry name" value="RhoGAP"/>
    <property type="match status" value="1"/>
</dbReference>
<dbReference type="STRING" id="6412.T1G4S3"/>
<dbReference type="KEGG" id="hro:HELRODRAFT_82443"/>
<dbReference type="AlphaFoldDB" id="T1G4S3"/>
<dbReference type="CTD" id="20216071"/>
<accession>T1G4S3</accession>
<evidence type="ECO:0000259" key="1">
    <source>
        <dbReference type="PROSITE" id="PS50238"/>
    </source>
</evidence>
<organism evidence="3 4">
    <name type="scientific">Helobdella robusta</name>
    <name type="common">Californian leech</name>
    <dbReference type="NCBI Taxonomy" id="6412"/>
    <lineage>
        <taxon>Eukaryota</taxon>
        <taxon>Metazoa</taxon>
        <taxon>Spiralia</taxon>
        <taxon>Lophotrochozoa</taxon>
        <taxon>Annelida</taxon>
        <taxon>Clitellata</taxon>
        <taxon>Hirudinea</taxon>
        <taxon>Rhynchobdellida</taxon>
        <taxon>Glossiphoniidae</taxon>
        <taxon>Helobdella</taxon>
    </lineage>
</organism>
<proteinExistence type="predicted"/>
<protein>
    <recommendedName>
        <fullName evidence="1">Rho-GAP domain-containing protein</fullName>
    </recommendedName>
</protein>
<feature type="domain" description="Rho-GAP" evidence="1">
    <location>
        <begin position="1"/>
        <end position="129"/>
    </location>
</feature>
<dbReference type="RefSeq" id="XP_009020997.1">
    <property type="nucleotide sequence ID" value="XM_009022749.1"/>
</dbReference>
<evidence type="ECO:0000313" key="3">
    <source>
        <dbReference type="EnsemblMetazoa" id="HelroP82443"/>
    </source>
</evidence>
<dbReference type="EnsemblMetazoa" id="HelroT82443">
    <property type="protein sequence ID" value="HelroP82443"/>
    <property type="gene ID" value="HelroG82443"/>
</dbReference>
<dbReference type="SMART" id="SM00324">
    <property type="entry name" value="RhoGAP"/>
    <property type="match status" value="1"/>
</dbReference>
<dbReference type="GeneID" id="20216071"/>
<dbReference type="GO" id="GO:0007165">
    <property type="term" value="P:signal transduction"/>
    <property type="evidence" value="ECO:0007669"/>
    <property type="project" value="InterPro"/>
</dbReference>
<gene>
    <name evidence="3" type="primary">20216071</name>
    <name evidence="2" type="ORF">HELRODRAFT_82443</name>
</gene>
<dbReference type="Proteomes" id="UP000015101">
    <property type="component" value="Unassembled WGS sequence"/>
</dbReference>
<dbReference type="InParanoid" id="T1G4S3"/>
<name>T1G4S3_HELRO</name>
<dbReference type="Gene3D" id="1.10.555.10">
    <property type="entry name" value="Rho GTPase activation protein"/>
    <property type="match status" value="1"/>
</dbReference>
<keyword evidence="4" id="KW-1185">Reference proteome</keyword>
<reference evidence="3" key="3">
    <citation type="submission" date="2015-06" db="UniProtKB">
        <authorList>
            <consortium name="EnsemblMetazoa"/>
        </authorList>
    </citation>
    <scope>IDENTIFICATION</scope>
</reference>
<sequence>EDERWADVNVVSSLLKLFFRKLPEPLITTSLYRPAIDAIRHTTEVDRVRELKKILHKLPVHHFETFKYLSRHLKRVALKGDSNKMTANNISIVFGPTLICSREEHDVNSLIVDMPDQCRVVEACINHVS</sequence>